<name>A0AAD8QME7_LOLMU</name>
<feature type="region of interest" description="Disordered" evidence="1">
    <location>
        <begin position="394"/>
        <end position="414"/>
    </location>
</feature>
<dbReference type="Proteomes" id="UP001231189">
    <property type="component" value="Unassembled WGS sequence"/>
</dbReference>
<feature type="region of interest" description="Disordered" evidence="1">
    <location>
        <begin position="218"/>
        <end position="338"/>
    </location>
</feature>
<evidence type="ECO:0000313" key="3">
    <source>
        <dbReference type="Proteomes" id="UP001231189"/>
    </source>
</evidence>
<feature type="compositionally biased region" description="Acidic residues" evidence="1">
    <location>
        <begin position="1"/>
        <end position="14"/>
    </location>
</feature>
<sequence length="428" mass="48580">MMEDDDEEEEDDDMYPNYGDTATGHDIDEDEEAGGGDQDEEASDEPVDDDLRVHRDAETENEKRKLKGMLDDHKKKLYPNCEDGNTKLGATLELLQWKAEAGICDKPFEKLLKIMKRRFPKDNELPDSTYEAKKVLCPLGLEVLKIHACINDCILYRAEYENLEKCPVCTALRYKIRRDDPGDVEGEPPRKRVPAKVMCHELVQKGLLKTARAPFLLRSKAREEKKTPAGCPKRAPPPSAASASPRRLPRRRLLRPPAPPPPRPSPFAPAASSSPPGRRRPAPSARAARPAPSARRAPARPPGRSSQRKLLVNFIFPEPTDSDSENDRPDPEDPELNSVQRRVKKWALKKMAVQFNDYKKKLDSFFVKKGKTPDFKGPYEKIKDHWEEFVKLKKSDKAKKRSDTNTKNASNKMYFHTMGRGGYNGWQA</sequence>
<dbReference type="PANTHER" id="PTHR10775:SF182">
    <property type="entry name" value="TRANSPOSON, EN_SPM-LIKE, TRANSPOSASE-ASSOCIATED DOMAIN PROTEIN-RELATED"/>
    <property type="match status" value="1"/>
</dbReference>
<evidence type="ECO:0000313" key="2">
    <source>
        <dbReference type="EMBL" id="KAK1603779.1"/>
    </source>
</evidence>
<proteinExistence type="predicted"/>
<feature type="compositionally biased region" description="Basic and acidic residues" evidence="1">
    <location>
        <begin position="49"/>
        <end position="66"/>
    </location>
</feature>
<evidence type="ECO:0000256" key="1">
    <source>
        <dbReference type="SAM" id="MobiDB-lite"/>
    </source>
</evidence>
<evidence type="ECO:0008006" key="4">
    <source>
        <dbReference type="Google" id="ProtNLM"/>
    </source>
</evidence>
<feature type="compositionally biased region" description="Acidic residues" evidence="1">
    <location>
        <begin position="27"/>
        <end position="48"/>
    </location>
</feature>
<feature type="compositionally biased region" description="Low complexity" evidence="1">
    <location>
        <begin position="268"/>
        <end position="296"/>
    </location>
</feature>
<accession>A0AAD8QME7</accession>
<gene>
    <name evidence="2" type="ORF">QYE76_027452</name>
</gene>
<comment type="caution">
    <text evidence="2">The sequence shown here is derived from an EMBL/GenBank/DDBJ whole genome shotgun (WGS) entry which is preliminary data.</text>
</comment>
<dbReference type="PANTHER" id="PTHR10775">
    <property type="entry name" value="OS08G0208400 PROTEIN"/>
    <property type="match status" value="1"/>
</dbReference>
<dbReference type="AlphaFoldDB" id="A0AAD8QME7"/>
<keyword evidence="3" id="KW-1185">Reference proteome</keyword>
<protein>
    <recommendedName>
        <fullName evidence="4">Transposon protein, putative, CACTA, En/Spm sub-class</fullName>
    </recommendedName>
</protein>
<feature type="region of interest" description="Disordered" evidence="1">
    <location>
        <begin position="1"/>
        <end position="66"/>
    </location>
</feature>
<organism evidence="2 3">
    <name type="scientific">Lolium multiflorum</name>
    <name type="common">Italian ryegrass</name>
    <name type="synonym">Lolium perenne subsp. multiflorum</name>
    <dbReference type="NCBI Taxonomy" id="4521"/>
    <lineage>
        <taxon>Eukaryota</taxon>
        <taxon>Viridiplantae</taxon>
        <taxon>Streptophyta</taxon>
        <taxon>Embryophyta</taxon>
        <taxon>Tracheophyta</taxon>
        <taxon>Spermatophyta</taxon>
        <taxon>Magnoliopsida</taxon>
        <taxon>Liliopsida</taxon>
        <taxon>Poales</taxon>
        <taxon>Poaceae</taxon>
        <taxon>BOP clade</taxon>
        <taxon>Pooideae</taxon>
        <taxon>Poodae</taxon>
        <taxon>Poeae</taxon>
        <taxon>Poeae Chloroplast Group 2 (Poeae type)</taxon>
        <taxon>Loliodinae</taxon>
        <taxon>Loliinae</taxon>
        <taxon>Lolium</taxon>
    </lineage>
</organism>
<feature type="compositionally biased region" description="Pro residues" evidence="1">
    <location>
        <begin position="256"/>
        <end position="267"/>
    </location>
</feature>
<reference evidence="2" key="1">
    <citation type="submission" date="2023-07" db="EMBL/GenBank/DDBJ databases">
        <title>A chromosome-level genome assembly of Lolium multiflorum.</title>
        <authorList>
            <person name="Chen Y."/>
            <person name="Copetti D."/>
            <person name="Kolliker R."/>
            <person name="Studer B."/>
        </authorList>
    </citation>
    <scope>NUCLEOTIDE SEQUENCE</scope>
    <source>
        <strain evidence="2">02402/16</strain>
        <tissue evidence="2">Leaf</tissue>
    </source>
</reference>
<dbReference type="EMBL" id="JAUUTY010000007">
    <property type="protein sequence ID" value="KAK1603779.1"/>
    <property type="molecule type" value="Genomic_DNA"/>
</dbReference>